<dbReference type="EMBL" id="CP001108">
    <property type="protein sequence ID" value="ACF46271.1"/>
    <property type="molecule type" value="Genomic_DNA"/>
</dbReference>
<dbReference type="AlphaFoldDB" id="B4S884"/>
<feature type="signal peptide" evidence="1">
    <location>
        <begin position="1"/>
        <end position="21"/>
    </location>
</feature>
<dbReference type="KEGG" id="paa:Paes_1245"/>
<dbReference type="RefSeq" id="WP_012505806.1">
    <property type="nucleotide sequence ID" value="NC_011059.1"/>
</dbReference>
<dbReference type="Proteomes" id="UP000002725">
    <property type="component" value="Chromosome"/>
</dbReference>
<reference evidence="2" key="1">
    <citation type="submission" date="2008-06" db="EMBL/GenBank/DDBJ databases">
        <title>Complete sequence of chromosome of Prosthecochloris aestuarii DSM 271.</title>
        <authorList>
            <consortium name="US DOE Joint Genome Institute"/>
            <person name="Lucas S."/>
            <person name="Copeland A."/>
            <person name="Lapidus A."/>
            <person name="Glavina del Rio T."/>
            <person name="Dalin E."/>
            <person name="Tice H."/>
            <person name="Bruce D."/>
            <person name="Goodwin L."/>
            <person name="Pitluck S."/>
            <person name="Schmutz J."/>
            <person name="Larimer F."/>
            <person name="Land M."/>
            <person name="Hauser L."/>
            <person name="Kyrpides N."/>
            <person name="Anderson I."/>
            <person name="Liu Z."/>
            <person name="Li T."/>
            <person name="Zhao F."/>
            <person name="Overmann J."/>
            <person name="Bryant D.A."/>
            <person name="Richardson P."/>
        </authorList>
    </citation>
    <scope>NUCLEOTIDE SEQUENCE [LARGE SCALE GENOMIC DNA]</scope>
    <source>
        <strain evidence="2">DSM 271</strain>
    </source>
</reference>
<organism evidence="2 3">
    <name type="scientific">Prosthecochloris aestuarii (strain DSM 271 / SK 413)</name>
    <dbReference type="NCBI Taxonomy" id="290512"/>
    <lineage>
        <taxon>Bacteria</taxon>
        <taxon>Pseudomonadati</taxon>
        <taxon>Chlorobiota</taxon>
        <taxon>Chlorobiia</taxon>
        <taxon>Chlorobiales</taxon>
        <taxon>Chlorobiaceae</taxon>
        <taxon>Prosthecochloris</taxon>
    </lineage>
</organism>
<feature type="chain" id="PRO_5002823010" description="Lipoprotein" evidence="1">
    <location>
        <begin position="22"/>
        <end position="206"/>
    </location>
</feature>
<accession>B4S884</accession>
<protein>
    <recommendedName>
        <fullName evidence="4">Lipoprotein</fullName>
    </recommendedName>
</protein>
<gene>
    <name evidence="2" type="ordered locus">Paes_1245</name>
</gene>
<evidence type="ECO:0000256" key="1">
    <source>
        <dbReference type="SAM" id="SignalP"/>
    </source>
</evidence>
<sequence>MRYSFFCLSALLLLTVGCSSPKDPNEKNFVRVINEYYQDHCLDVTFYDAKFPKVVKSRYPEKQLQALVAVGLLSSRDTTAQQMNLRGEDSPVAAKIYELTSEGRKFYFQRDGGVLLGTVRGFCAGTFQVDKLIGFSAPAPAYNGVTISNVTVECSPLTVHEWALDKDLQRAFPGLKSALEPHRKQAHVLVLMNDGRIHSDDYKSMK</sequence>
<keyword evidence="3" id="KW-1185">Reference proteome</keyword>
<proteinExistence type="predicted"/>
<dbReference type="HOGENOM" id="CLU_109264_1_0_10"/>
<dbReference type="PROSITE" id="PS51257">
    <property type="entry name" value="PROKAR_LIPOPROTEIN"/>
    <property type="match status" value="1"/>
</dbReference>
<keyword evidence="1" id="KW-0732">Signal</keyword>
<evidence type="ECO:0000313" key="2">
    <source>
        <dbReference type="EMBL" id="ACF46271.1"/>
    </source>
</evidence>
<evidence type="ECO:0008006" key="4">
    <source>
        <dbReference type="Google" id="ProtNLM"/>
    </source>
</evidence>
<name>B4S884_PROA2</name>
<evidence type="ECO:0000313" key="3">
    <source>
        <dbReference type="Proteomes" id="UP000002725"/>
    </source>
</evidence>
<dbReference type="STRING" id="290512.Paes_1245"/>